<feature type="compositionally biased region" description="Basic and acidic residues" evidence="2">
    <location>
        <begin position="238"/>
        <end position="247"/>
    </location>
</feature>
<evidence type="ECO:0000256" key="2">
    <source>
        <dbReference type="SAM" id="MobiDB-lite"/>
    </source>
</evidence>
<feature type="region of interest" description="Disordered" evidence="2">
    <location>
        <begin position="238"/>
        <end position="257"/>
    </location>
</feature>
<dbReference type="InterPro" id="IPR002852">
    <property type="entry name" value="UPF0251"/>
</dbReference>
<evidence type="ECO:0000256" key="1">
    <source>
        <dbReference type="ARBA" id="ARBA00009350"/>
    </source>
</evidence>
<gene>
    <name evidence="4" type="ORF">ERS852448_01646</name>
</gene>
<accession>A0A173TVV1</accession>
<dbReference type="PANTHER" id="PTHR37478">
    <property type="match status" value="1"/>
</dbReference>
<dbReference type="STRING" id="39490.ERS852448_01646"/>
<dbReference type="Gene3D" id="3.30.420.130">
    <property type="entry name" value="Dinitrogenase iron-molybdenum cofactor biosynthesis domain"/>
    <property type="match status" value="1"/>
</dbReference>
<dbReference type="PANTHER" id="PTHR37478:SF2">
    <property type="entry name" value="UPF0251 PROTEIN TK0562"/>
    <property type="match status" value="1"/>
</dbReference>
<evidence type="ECO:0000259" key="3">
    <source>
        <dbReference type="Pfam" id="PF02579"/>
    </source>
</evidence>
<name>A0A173TVV1_EUBRA</name>
<dbReference type="GeneID" id="97391853"/>
<dbReference type="Proteomes" id="UP000095492">
    <property type="component" value="Unassembled WGS sequence"/>
</dbReference>
<dbReference type="InterPro" id="IPR003731">
    <property type="entry name" value="Di-Nase_FeMo-co_biosynth"/>
</dbReference>
<reference evidence="4 5" key="1">
    <citation type="submission" date="2015-09" db="EMBL/GenBank/DDBJ databases">
        <authorList>
            <consortium name="Pathogen Informatics"/>
        </authorList>
    </citation>
    <scope>NUCLEOTIDE SEQUENCE [LARGE SCALE GENOMIC DNA]</scope>
    <source>
        <strain evidence="4 5">2789STDY5608891</strain>
    </source>
</reference>
<proteinExistence type="inferred from homology"/>
<dbReference type="OrthoDB" id="280278at2"/>
<feature type="domain" description="Dinitrogenase iron-molybdenum cofactor biosynthesis" evidence="3">
    <location>
        <begin position="134"/>
        <end position="221"/>
    </location>
</feature>
<evidence type="ECO:0000313" key="5">
    <source>
        <dbReference type="Proteomes" id="UP000095492"/>
    </source>
</evidence>
<protein>
    <submittedName>
        <fullName evidence="4">Nitrogenase cofactor biosynthesis protein NifB</fullName>
    </submittedName>
</protein>
<organism evidence="4 5">
    <name type="scientific">Eubacterium ramulus</name>
    <dbReference type="NCBI Taxonomy" id="39490"/>
    <lineage>
        <taxon>Bacteria</taxon>
        <taxon>Bacillati</taxon>
        <taxon>Bacillota</taxon>
        <taxon>Clostridia</taxon>
        <taxon>Eubacteriales</taxon>
        <taxon>Eubacteriaceae</taxon>
        <taxon>Eubacterium</taxon>
    </lineage>
</organism>
<dbReference type="SUPFAM" id="SSF53146">
    <property type="entry name" value="Nitrogenase accessory factor-like"/>
    <property type="match status" value="1"/>
</dbReference>
<sequence length="257" mass="27994">MPRPVKCRKVCHFPNVLEFFPTGDYEKKTPIVLTVDEYETIRLLDKKGYSQEQCAESMQIARTTVQRIYEIARKKIADALIDGHPLRIEGGDFRICDGQGSNCNLGGCYKQELYQKYAVEKGESIMRIAVTYENGQIFQHFGHTEAFKIYDVEEGKVVYSEVVDTNGSGHGALAGVLNALNADVLICGGIGGGAQIALAAAGIKLFGGVSGDADKAVEAFINETLDYNPNVKCSHHEHSHGEGHTCGEHGCGSHSCH</sequence>
<comment type="similarity">
    <text evidence="1">Belongs to the UPF0251 family.</text>
</comment>
<dbReference type="RefSeq" id="WP_055290276.1">
    <property type="nucleotide sequence ID" value="NZ_CP173382.1"/>
</dbReference>
<dbReference type="Pfam" id="PF02001">
    <property type="entry name" value="DUF134"/>
    <property type="match status" value="1"/>
</dbReference>
<dbReference type="AlphaFoldDB" id="A0A173TVV1"/>
<evidence type="ECO:0000313" key="4">
    <source>
        <dbReference type="EMBL" id="CUN05318.1"/>
    </source>
</evidence>
<dbReference type="EMBL" id="CYYA01000010">
    <property type="protein sequence ID" value="CUN05318.1"/>
    <property type="molecule type" value="Genomic_DNA"/>
</dbReference>
<dbReference type="InterPro" id="IPR036105">
    <property type="entry name" value="DiNase_FeMo-co_biosyn_sf"/>
</dbReference>
<dbReference type="Pfam" id="PF02579">
    <property type="entry name" value="Nitro_FeMo-Co"/>
    <property type="match status" value="1"/>
</dbReference>